<feature type="chain" id="PRO_5002364422" evidence="2">
    <location>
        <begin position="34"/>
        <end position="141"/>
    </location>
</feature>
<proteinExistence type="predicted"/>
<keyword evidence="4" id="KW-1185">Reference proteome</keyword>
<dbReference type="EnsemblPlants" id="OPUNC02G07530.1">
    <property type="protein sequence ID" value="OPUNC02G07530.1"/>
    <property type="gene ID" value="OPUNC02G07530"/>
</dbReference>
<dbReference type="AlphaFoldDB" id="A0A0E0JX93"/>
<dbReference type="Gramene" id="OPUNC02G07530.1">
    <property type="protein sequence ID" value="OPUNC02G07530.1"/>
    <property type="gene ID" value="OPUNC02G07530"/>
</dbReference>
<accession>A0A0E0JX93</accession>
<feature type="compositionally biased region" description="Basic and acidic residues" evidence="1">
    <location>
        <begin position="131"/>
        <end position="141"/>
    </location>
</feature>
<evidence type="ECO:0000256" key="2">
    <source>
        <dbReference type="SAM" id="SignalP"/>
    </source>
</evidence>
<evidence type="ECO:0000256" key="1">
    <source>
        <dbReference type="SAM" id="MobiDB-lite"/>
    </source>
</evidence>
<organism evidence="3">
    <name type="scientific">Oryza punctata</name>
    <name type="common">Red rice</name>
    <dbReference type="NCBI Taxonomy" id="4537"/>
    <lineage>
        <taxon>Eukaryota</taxon>
        <taxon>Viridiplantae</taxon>
        <taxon>Streptophyta</taxon>
        <taxon>Embryophyta</taxon>
        <taxon>Tracheophyta</taxon>
        <taxon>Spermatophyta</taxon>
        <taxon>Magnoliopsida</taxon>
        <taxon>Liliopsida</taxon>
        <taxon>Poales</taxon>
        <taxon>Poaceae</taxon>
        <taxon>BOP clade</taxon>
        <taxon>Oryzoideae</taxon>
        <taxon>Oryzeae</taxon>
        <taxon>Oryzinae</taxon>
        <taxon>Oryza</taxon>
    </lineage>
</organism>
<reference evidence="3" key="1">
    <citation type="submission" date="2015-04" db="UniProtKB">
        <authorList>
            <consortium name="EnsemblPlants"/>
        </authorList>
    </citation>
    <scope>IDENTIFICATION</scope>
</reference>
<feature type="region of interest" description="Disordered" evidence="1">
    <location>
        <begin position="95"/>
        <end position="141"/>
    </location>
</feature>
<dbReference type="Proteomes" id="UP000026962">
    <property type="component" value="Chromosome 2"/>
</dbReference>
<feature type="signal peptide" evidence="2">
    <location>
        <begin position="1"/>
        <end position="33"/>
    </location>
</feature>
<protein>
    <submittedName>
        <fullName evidence="3">Uncharacterized protein</fullName>
    </submittedName>
</protein>
<reference evidence="3" key="2">
    <citation type="submission" date="2018-05" db="EMBL/GenBank/DDBJ databases">
        <title>OpunRS2 (Oryza punctata Reference Sequence Version 2).</title>
        <authorList>
            <person name="Zhang J."/>
            <person name="Kudrna D."/>
            <person name="Lee S."/>
            <person name="Talag J."/>
            <person name="Welchert J."/>
            <person name="Wing R.A."/>
        </authorList>
    </citation>
    <scope>NUCLEOTIDE SEQUENCE [LARGE SCALE GENOMIC DNA]</scope>
</reference>
<dbReference type="HOGENOM" id="CLU_1828448_0_0_1"/>
<keyword evidence="2" id="KW-0732">Signal</keyword>
<evidence type="ECO:0000313" key="3">
    <source>
        <dbReference type="EnsemblPlants" id="OPUNC02G07530.1"/>
    </source>
</evidence>
<evidence type="ECO:0000313" key="4">
    <source>
        <dbReference type="Proteomes" id="UP000026962"/>
    </source>
</evidence>
<sequence>MATAQRQPATPLLLSLLLLLLLQPSSLPLGAHADEHSPAAARHAPAVNDGATKSEGAELLTGVKKDVHLFNLCKLTGPFRIQFFGVVIECPKPDEQIQPFGPGIGHPPPVSQGRAAAAPPVRVTTSDDDEKGGTKEAKDEL</sequence>
<name>A0A0E0JX93_ORYPU</name>